<reference evidence="2" key="1">
    <citation type="journal article" date="2021" name="PeerJ">
        <title>Extensive microbial diversity within the chicken gut microbiome revealed by metagenomics and culture.</title>
        <authorList>
            <person name="Gilroy R."/>
            <person name="Ravi A."/>
            <person name="Getino M."/>
            <person name="Pursley I."/>
            <person name="Horton D.L."/>
            <person name="Alikhan N.F."/>
            <person name="Baker D."/>
            <person name="Gharbi K."/>
            <person name="Hall N."/>
            <person name="Watson M."/>
            <person name="Adriaenssens E.M."/>
            <person name="Foster-Nyarko E."/>
            <person name="Jarju S."/>
            <person name="Secka A."/>
            <person name="Antonio M."/>
            <person name="Oren A."/>
            <person name="Chaudhuri R.R."/>
            <person name="La Ragione R."/>
            <person name="Hildebrand F."/>
            <person name="Pallen M.J."/>
        </authorList>
    </citation>
    <scope>NUCLEOTIDE SEQUENCE</scope>
    <source>
        <strain evidence="2">ChiHjej13B12-9602</strain>
    </source>
</reference>
<dbReference type="InterPro" id="IPR050243">
    <property type="entry name" value="PHP_phosphatase"/>
</dbReference>
<protein>
    <submittedName>
        <fullName evidence="2">PHP domain-containing protein</fullName>
    </submittedName>
</protein>
<dbReference type="Pfam" id="PF02811">
    <property type="entry name" value="PHP"/>
    <property type="match status" value="1"/>
</dbReference>
<proteinExistence type="predicted"/>
<evidence type="ECO:0000313" key="2">
    <source>
        <dbReference type="EMBL" id="HJG36291.1"/>
    </source>
</evidence>
<dbReference type="GO" id="GO:0042578">
    <property type="term" value="F:phosphoric ester hydrolase activity"/>
    <property type="evidence" value="ECO:0007669"/>
    <property type="project" value="TreeGrafter"/>
</dbReference>
<feature type="domain" description="PHP" evidence="1">
    <location>
        <begin position="8"/>
        <end position="186"/>
    </location>
</feature>
<dbReference type="AlphaFoldDB" id="A0A921IRQ3"/>
<dbReference type="GO" id="GO:0005829">
    <property type="term" value="C:cytosol"/>
    <property type="evidence" value="ECO:0007669"/>
    <property type="project" value="TreeGrafter"/>
</dbReference>
<name>A0A921IRQ3_9ACTN</name>
<dbReference type="InterPro" id="IPR004013">
    <property type="entry name" value="PHP_dom"/>
</dbReference>
<dbReference type="RefSeq" id="WP_273188400.1">
    <property type="nucleotide sequence ID" value="NZ_DYUZ01000002.1"/>
</dbReference>
<comment type="caution">
    <text evidence="2">The sequence shown here is derived from an EMBL/GenBank/DDBJ whole genome shotgun (WGS) entry which is preliminary data.</text>
</comment>
<dbReference type="Proteomes" id="UP000753256">
    <property type="component" value="Unassembled WGS sequence"/>
</dbReference>
<organism evidence="2 3">
    <name type="scientific">Enorma phocaeensis</name>
    <dbReference type="NCBI Taxonomy" id="1871019"/>
    <lineage>
        <taxon>Bacteria</taxon>
        <taxon>Bacillati</taxon>
        <taxon>Actinomycetota</taxon>
        <taxon>Coriobacteriia</taxon>
        <taxon>Coriobacteriales</taxon>
        <taxon>Coriobacteriaceae</taxon>
        <taxon>Enorma</taxon>
    </lineage>
</organism>
<sequence length="279" mass="30607">MTYAIKSDIHNHTLFSRHAYSTIAENVAAARAAGLEVLGSADHFSPMLFPEQHIRNFQFFLNQGIWPRVWDGVTLLRGAEVDILGLDGRLFAQDIPCPEAIEGSPYRREQSLFERATGNLDYLVASVHNSSFAEGASIAQATAMYTAVLEQPRVFVLGHTGRSGVAFDVDEVLTVAKERGKLIEINEHSLERGLDSKVGHVCQHIAERCAELGVGIAVSSDAHIACHIGRYPLAQTLLDQIHFPQELIVNRDRASLIQALVSSGVCDLTELLEHDEAAE</sequence>
<evidence type="ECO:0000313" key="3">
    <source>
        <dbReference type="Proteomes" id="UP000753256"/>
    </source>
</evidence>
<reference evidence="2" key="2">
    <citation type="submission" date="2021-09" db="EMBL/GenBank/DDBJ databases">
        <authorList>
            <person name="Gilroy R."/>
        </authorList>
    </citation>
    <scope>NUCLEOTIDE SEQUENCE</scope>
    <source>
        <strain evidence="2">ChiHjej13B12-9602</strain>
    </source>
</reference>
<dbReference type="PANTHER" id="PTHR36928">
    <property type="entry name" value="PHOSPHATASE YCDX-RELATED"/>
    <property type="match status" value="1"/>
</dbReference>
<dbReference type="InterPro" id="IPR016195">
    <property type="entry name" value="Pol/histidinol_Pase-like"/>
</dbReference>
<dbReference type="Gene3D" id="3.20.20.140">
    <property type="entry name" value="Metal-dependent hydrolases"/>
    <property type="match status" value="1"/>
</dbReference>
<evidence type="ECO:0000259" key="1">
    <source>
        <dbReference type="Pfam" id="PF02811"/>
    </source>
</evidence>
<dbReference type="EMBL" id="DYUZ01000002">
    <property type="protein sequence ID" value="HJG36291.1"/>
    <property type="molecule type" value="Genomic_DNA"/>
</dbReference>
<accession>A0A921IRQ3</accession>
<dbReference type="GO" id="GO:0008270">
    <property type="term" value="F:zinc ion binding"/>
    <property type="evidence" value="ECO:0007669"/>
    <property type="project" value="TreeGrafter"/>
</dbReference>
<gene>
    <name evidence="2" type="ORF">K8V70_00270</name>
</gene>
<dbReference type="SUPFAM" id="SSF89550">
    <property type="entry name" value="PHP domain-like"/>
    <property type="match status" value="1"/>
</dbReference>
<dbReference type="PANTHER" id="PTHR36928:SF1">
    <property type="entry name" value="PHOSPHATASE YCDX-RELATED"/>
    <property type="match status" value="1"/>
</dbReference>